<feature type="non-terminal residue" evidence="1">
    <location>
        <position position="73"/>
    </location>
</feature>
<comment type="caution">
    <text evidence="1">The sequence shown here is derived from an EMBL/GenBank/DDBJ whole genome shotgun (WGS) entry which is preliminary data.</text>
</comment>
<dbReference type="Proteomes" id="UP000092124">
    <property type="component" value="Unassembled WGS sequence"/>
</dbReference>
<dbReference type="AlphaFoldDB" id="A0A1A6H3G8"/>
<proteinExistence type="predicted"/>
<evidence type="ECO:0000313" key="1">
    <source>
        <dbReference type="EMBL" id="OBS72350.1"/>
    </source>
</evidence>
<accession>A0A1A6H3G8</accession>
<keyword evidence="2" id="KW-1185">Reference proteome</keyword>
<dbReference type="EMBL" id="LZPO01055126">
    <property type="protein sequence ID" value="OBS72350.1"/>
    <property type="molecule type" value="Genomic_DNA"/>
</dbReference>
<gene>
    <name evidence="1" type="ORF">A6R68_13077</name>
</gene>
<protein>
    <submittedName>
        <fullName evidence="1">Uncharacterized protein</fullName>
    </submittedName>
</protein>
<name>A0A1A6H3G8_NEOLE</name>
<evidence type="ECO:0000313" key="2">
    <source>
        <dbReference type="Proteomes" id="UP000092124"/>
    </source>
</evidence>
<organism evidence="1 2">
    <name type="scientific">Neotoma lepida</name>
    <name type="common">Desert woodrat</name>
    <dbReference type="NCBI Taxonomy" id="56216"/>
    <lineage>
        <taxon>Eukaryota</taxon>
        <taxon>Metazoa</taxon>
        <taxon>Chordata</taxon>
        <taxon>Craniata</taxon>
        <taxon>Vertebrata</taxon>
        <taxon>Euteleostomi</taxon>
        <taxon>Mammalia</taxon>
        <taxon>Eutheria</taxon>
        <taxon>Euarchontoglires</taxon>
        <taxon>Glires</taxon>
        <taxon>Rodentia</taxon>
        <taxon>Myomorpha</taxon>
        <taxon>Muroidea</taxon>
        <taxon>Cricetidae</taxon>
        <taxon>Neotominae</taxon>
        <taxon>Neotoma</taxon>
    </lineage>
</organism>
<reference evidence="1 2" key="1">
    <citation type="submission" date="2016-06" db="EMBL/GenBank/DDBJ databases">
        <title>The Draft Genome Sequence and Annotation of the Desert Woodrat Neotoma lepida.</title>
        <authorList>
            <person name="Campbell M."/>
            <person name="Oakeson K.F."/>
            <person name="Yandell M."/>
            <person name="Halpert J.R."/>
            <person name="Dearing D."/>
        </authorList>
    </citation>
    <scope>NUCLEOTIDE SEQUENCE [LARGE SCALE GENOMIC DNA]</scope>
    <source>
        <strain evidence="1">417</strain>
        <tissue evidence="1">Liver</tissue>
    </source>
</reference>
<sequence length="73" mass="8601">VLRIPDIKNDTVRTRPGVHDCLVQRKQMITDVCHPGKATTIEPKHGLVRDMDCMRIKRPQESRERKHKNRTME</sequence>
<dbReference type="OrthoDB" id="5571754at2759"/>
<feature type="non-terminal residue" evidence="1">
    <location>
        <position position="1"/>
    </location>
</feature>